<comment type="caution">
    <text evidence="1">The sequence shown here is derived from an EMBL/GenBank/DDBJ whole genome shotgun (WGS) entry which is preliminary data.</text>
</comment>
<evidence type="ECO:0000313" key="1">
    <source>
        <dbReference type="EMBL" id="GAH22148.1"/>
    </source>
</evidence>
<dbReference type="EMBL" id="BART01039640">
    <property type="protein sequence ID" value="GAH22148.1"/>
    <property type="molecule type" value="Genomic_DNA"/>
</dbReference>
<protein>
    <submittedName>
        <fullName evidence="1">Uncharacterized protein</fullName>
    </submittedName>
</protein>
<proteinExistence type="predicted"/>
<gene>
    <name evidence="1" type="ORF">S01H4_65029</name>
</gene>
<accession>X1FN03</accession>
<dbReference type="AlphaFoldDB" id="X1FN03"/>
<sequence length="31" mass="3340">MGDYSDGLAVTVPVNLPRQTESLALFESSLE</sequence>
<feature type="non-terminal residue" evidence="1">
    <location>
        <position position="31"/>
    </location>
</feature>
<reference evidence="1" key="1">
    <citation type="journal article" date="2014" name="Front. Microbiol.">
        <title>High frequency of phylogenetically diverse reductive dehalogenase-homologous genes in deep subseafloor sedimentary metagenomes.</title>
        <authorList>
            <person name="Kawai M."/>
            <person name="Futagami T."/>
            <person name="Toyoda A."/>
            <person name="Takaki Y."/>
            <person name="Nishi S."/>
            <person name="Hori S."/>
            <person name="Arai W."/>
            <person name="Tsubouchi T."/>
            <person name="Morono Y."/>
            <person name="Uchiyama I."/>
            <person name="Ito T."/>
            <person name="Fujiyama A."/>
            <person name="Inagaki F."/>
            <person name="Takami H."/>
        </authorList>
    </citation>
    <scope>NUCLEOTIDE SEQUENCE</scope>
    <source>
        <strain evidence="1">Expedition CK06-06</strain>
    </source>
</reference>
<name>X1FN03_9ZZZZ</name>
<organism evidence="1">
    <name type="scientific">marine sediment metagenome</name>
    <dbReference type="NCBI Taxonomy" id="412755"/>
    <lineage>
        <taxon>unclassified sequences</taxon>
        <taxon>metagenomes</taxon>
        <taxon>ecological metagenomes</taxon>
    </lineage>
</organism>